<dbReference type="PRINTS" id="PR00778">
    <property type="entry name" value="HTHARSR"/>
</dbReference>
<dbReference type="Pfam" id="PF01022">
    <property type="entry name" value="HTH_5"/>
    <property type="match status" value="1"/>
</dbReference>
<evidence type="ECO:0000256" key="3">
    <source>
        <dbReference type="ARBA" id="ARBA00023163"/>
    </source>
</evidence>
<dbReference type="InterPro" id="IPR011991">
    <property type="entry name" value="ArsR-like_HTH"/>
</dbReference>
<keyword evidence="3" id="KW-0804">Transcription</keyword>
<dbReference type="InterPro" id="IPR036390">
    <property type="entry name" value="WH_DNA-bd_sf"/>
</dbReference>
<protein>
    <submittedName>
        <fullName evidence="5">Winged helix-turn-helix transcriptional regulator</fullName>
    </submittedName>
</protein>
<dbReference type="RefSeq" id="WP_206587527.1">
    <property type="nucleotide sequence ID" value="NZ_JAFKCU010000003.1"/>
</dbReference>
<dbReference type="EMBL" id="JAFKCU010000003">
    <property type="protein sequence ID" value="MBN7816871.1"/>
    <property type="molecule type" value="Genomic_DNA"/>
</dbReference>
<dbReference type="NCBIfam" id="NF033788">
    <property type="entry name" value="HTH_metalloreg"/>
    <property type="match status" value="1"/>
</dbReference>
<dbReference type="InterPro" id="IPR051081">
    <property type="entry name" value="HTH_MetalResp_TranReg"/>
</dbReference>
<feature type="domain" description="HTH arsR-type" evidence="4">
    <location>
        <begin position="1"/>
        <end position="97"/>
    </location>
</feature>
<evidence type="ECO:0000313" key="6">
    <source>
        <dbReference type="Proteomes" id="UP000664480"/>
    </source>
</evidence>
<keyword evidence="1" id="KW-0805">Transcription regulation</keyword>
<organism evidence="5 6">
    <name type="scientific">Algoriphagus pacificus</name>
    <dbReference type="NCBI Taxonomy" id="2811234"/>
    <lineage>
        <taxon>Bacteria</taxon>
        <taxon>Pseudomonadati</taxon>
        <taxon>Bacteroidota</taxon>
        <taxon>Cytophagia</taxon>
        <taxon>Cytophagales</taxon>
        <taxon>Cyclobacteriaceae</taxon>
        <taxon>Algoriphagus</taxon>
    </lineage>
</organism>
<evidence type="ECO:0000259" key="4">
    <source>
        <dbReference type="PROSITE" id="PS50987"/>
    </source>
</evidence>
<dbReference type="PANTHER" id="PTHR33154:SF33">
    <property type="entry name" value="TRANSCRIPTIONAL REPRESSOR SDPR"/>
    <property type="match status" value="1"/>
</dbReference>
<name>A0ABS3CL25_9BACT</name>
<accession>A0ABS3CL25</accession>
<evidence type="ECO:0000256" key="2">
    <source>
        <dbReference type="ARBA" id="ARBA00023125"/>
    </source>
</evidence>
<dbReference type="Proteomes" id="UP000664480">
    <property type="component" value="Unassembled WGS sequence"/>
</dbReference>
<dbReference type="SMART" id="SM00418">
    <property type="entry name" value="HTH_ARSR"/>
    <property type="match status" value="1"/>
</dbReference>
<dbReference type="PANTHER" id="PTHR33154">
    <property type="entry name" value="TRANSCRIPTIONAL REGULATOR, ARSR FAMILY"/>
    <property type="match status" value="1"/>
</dbReference>
<dbReference type="InterPro" id="IPR001845">
    <property type="entry name" value="HTH_ArsR_DNA-bd_dom"/>
</dbReference>
<dbReference type="CDD" id="cd00090">
    <property type="entry name" value="HTH_ARSR"/>
    <property type="match status" value="1"/>
</dbReference>
<dbReference type="SUPFAM" id="SSF46785">
    <property type="entry name" value="Winged helix' DNA-binding domain"/>
    <property type="match status" value="1"/>
</dbReference>
<dbReference type="Gene3D" id="1.10.10.10">
    <property type="entry name" value="Winged helix-like DNA-binding domain superfamily/Winged helix DNA-binding domain"/>
    <property type="match status" value="1"/>
</dbReference>
<dbReference type="InterPro" id="IPR036388">
    <property type="entry name" value="WH-like_DNA-bd_sf"/>
</dbReference>
<keyword evidence="2" id="KW-0238">DNA-binding</keyword>
<evidence type="ECO:0000256" key="1">
    <source>
        <dbReference type="ARBA" id="ARBA00023015"/>
    </source>
</evidence>
<keyword evidence="6" id="KW-1185">Reference proteome</keyword>
<comment type="caution">
    <text evidence="5">The sequence shown here is derived from an EMBL/GenBank/DDBJ whole genome shotgun (WGS) entry which is preliminary data.</text>
</comment>
<dbReference type="PROSITE" id="PS50987">
    <property type="entry name" value="HTH_ARSR_2"/>
    <property type="match status" value="1"/>
</dbReference>
<sequence length="97" mass="10924">MESLCRLAQVLSLAGNKVRLRILYLLKKESKMCPCDLSDILAMAVPAISQHLRKLKDAGLVETNKVGQTIFYSIFESKNPVLSPIFKFLHSENLLFS</sequence>
<reference evidence="5 6" key="1">
    <citation type="submission" date="2021-03" db="EMBL/GenBank/DDBJ databases">
        <title>novel species isolated from a fishpond in China.</title>
        <authorList>
            <person name="Lu H."/>
            <person name="Cai Z."/>
        </authorList>
    </citation>
    <scope>NUCLEOTIDE SEQUENCE [LARGE SCALE GENOMIC DNA]</scope>
    <source>
        <strain evidence="5 6">YJ13C</strain>
    </source>
</reference>
<proteinExistence type="predicted"/>
<evidence type="ECO:0000313" key="5">
    <source>
        <dbReference type="EMBL" id="MBN7816871.1"/>
    </source>
</evidence>
<gene>
    <name evidence="5" type="ORF">J0A69_15595</name>
</gene>